<reference evidence="8 9" key="1">
    <citation type="journal article" date="2020" name="IScience">
        <title>Genome Sequencing of the Endangered Kingdonia uniflora (Circaeasteraceae, Ranunculales) Reveals Potential Mechanisms of Evolutionary Specialization.</title>
        <authorList>
            <person name="Sun Y."/>
            <person name="Deng T."/>
            <person name="Zhang A."/>
            <person name="Moore M.J."/>
            <person name="Landis J.B."/>
            <person name="Lin N."/>
            <person name="Zhang H."/>
            <person name="Zhang X."/>
            <person name="Huang J."/>
            <person name="Zhang X."/>
            <person name="Sun H."/>
            <person name="Wang H."/>
        </authorList>
    </citation>
    <scope>NUCLEOTIDE SEQUENCE [LARGE SCALE GENOMIC DNA]</scope>
    <source>
        <strain evidence="8">TB1705</strain>
        <tissue evidence="8">Leaf</tissue>
    </source>
</reference>
<evidence type="ECO:0000259" key="7">
    <source>
        <dbReference type="PROSITE" id="PS50845"/>
    </source>
</evidence>
<sequence>MFLMLGAYFIGLSDIIYVILFHFGFPGTRNVIEACIECNVKRLIYTSSSSVVFDGVHGIFNGDESMPYPPKFIIGSGNNMYDFTYVENVAHAHVCAEQALASEWTVAERAAGQAYFITNMEPIKFWDFMSLILGGLGYERPSIKIPAPIMMPIAHVVEWTYKMLAPYGMRVPQLTPSRIRLLSCNRTFDCSKAKDRLGYTPVISLQVGINTTIASYSHLRAEHQTKREGPSKAHICLGSGKVAETLLWKDKKQTLTTLIVLISFYNYFITSGYTVITAVSKILLLATVLLFVHGILPAKIFGYTVEKIPASRFYFPEERCRQVALSAVSKWNSTANILNCLCKGKDWKMFFKVIVFLMILCFLGATPIRSIFVIGLNLNSGMPFAFVAFYLYEKNEDEIDELFHGVLSFGRKLKADVANKFLTSK</sequence>
<evidence type="ECO:0000256" key="6">
    <source>
        <dbReference type="RuleBase" id="RU363132"/>
    </source>
</evidence>
<comment type="caution">
    <text evidence="8">The sequence shown here is derived from an EMBL/GenBank/DDBJ whole genome shotgun (WGS) entry which is preliminary data.</text>
</comment>
<dbReference type="GO" id="GO:0016616">
    <property type="term" value="F:oxidoreductase activity, acting on the CH-OH group of donors, NAD or NADP as acceptor"/>
    <property type="evidence" value="ECO:0007669"/>
    <property type="project" value="InterPro"/>
</dbReference>
<dbReference type="GO" id="GO:0005789">
    <property type="term" value="C:endoplasmic reticulum membrane"/>
    <property type="evidence" value="ECO:0007669"/>
    <property type="project" value="UniProtKB-SubCell"/>
</dbReference>
<keyword evidence="2 6" id="KW-0812">Transmembrane</keyword>
<dbReference type="AlphaFoldDB" id="A0A7J7MM54"/>
<feature type="transmembrane region" description="Helical" evidence="6">
    <location>
        <begin position="349"/>
        <end position="365"/>
    </location>
</feature>
<evidence type="ECO:0000256" key="3">
    <source>
        <dbReference type="ARBA" id="ARBA00022824"/>
    </source>
</evidence>
<comment type="subcellular location">
    <subcellularLocation>
        <location evidence="1 6">Endoplasmic reticulum membrane</location>
        <topology evidence="1 6">Multi-pass membrane protein</topology>
    </subcellularLocation>
</comment>
<accession>A0A7J7MM54</accession>
<keyword evidence="3 6" id="KW-0256">Endoplasmic reticulum</keyword>
<evidence type="ECO:0000256" key="1">
    <source>
        <dbReference type="ARBA" id="ARBA00004477"/>
    </source>
</evidence>
<keyword evidence="4 6" id="KW-1133">Transmembrane helix</keyword>
<dbReference type="InterPro" id="IPR002225">
    <property type="entry name" value="3Beta_OHSteriod_DH/Estase"/>
</dbReference>
<feature type="transmembrane region" description="Helical" evidence="6">
    <location>
        <begin position="282"/>
        <end position="302"/>
    </location>
</feature>
<dbReference type="Proteomes" id="UP000541444">
    <property type="component" value="Unassembled WGS sequence"/>
</dbReference>
<organism evidence="8 9">
    <name type="scientific">Kingdonia uniflora</name>
    <dbReference type="NCBI Taxonomy" id="39325"/>
    <lineage>
        <taxon>Eukaryota</taxon>
        <taxon>Viridiplantae</taxon>
        <taxon>Streptophyta</taxon>
        <taxon>Embryophyta</taxon>
        <taxon>Tracheophyta</taxon>
        <taxon>Spermatophyta</taxon>
        <taxon>Magnoliopsida</taxon>
        <taxon>Ranunculales</taxon>
        <taxon>Circaeasteraceae</taxon>
        <taxon>Kingdonia</taxon>
    </lineage>
</organism>
<gene>
    <name evidence="8" type="ORF">GIB67_039238</name>
</gene>
<evidence type="ECO:0000256" key="2">
    <source>
        <dbReference type="ARBA" id="ARBA00022692"/>
    </source>
</evidence>
<dbReference type="PANTHER" id="PTHR10994">
    <property type="entry name" value="RETICULON"/>
    <property type="match status" value="1"/>
</dbReference>
<evidence type="ECO:0000313" key="9">
    <source>
        <dbReference type="Proteomes" id="UP000541444"/>
    </source>
</evidence>
<evidence type="ECO:0000256" key="4">
    <source>
        <dbReference type="ARBA" id="ARBA00022989"/>
    </source>
</evidence>
<dbReference type="InterPro" id="IPR036291">
    <property type="entry name" value="NAD(P)-bd_dom_sf"/>
</dbReference>
<dbReference type="GO" id="GO:0006694">
    <property type="term" value="P:steroid biosynthetic process"/>
    <property type="evidence" value="ECO:0007669"/>
    <property type="project" value="InterPro"/>
</dbReference>
<keyword evidence="9" id="KW-1185">Reference proteome</keyword>
<dbReference type="Pfam" id="PF01073">
    <property type="entry name" value="3Beta_HSD"/>
    <property type="match status" value="1"/>
</dbReference>
<keyword evidence="5 6" id="KW-0472">Membrane</keyword>
<dbReference type="InterPro" id="IPR003388">
    <property type="entry name" value="Reticulon"/>
</dbReference>
<dbReference type="PANTHER" id="PTHR10994:SF193">
    <property type="entry name" value="RETICULON-LIKE PROTEIN"/>
    <property type="match status" value="1"/>
</dbReference>
<dbReference type="PROSITE" id="PS50845">
    <property type="entry name" value="RETICULON"/>
    <property type="match status" value="1"/>
</dbReference>
<dbReference type="Pfam" id="PF02453">
    <property type="entry name" value="Reticulon"/>
    <property type="match status" value="1"/>
</dbReference>
<feature type="transmembrane region" description="Helical" evidence="6">
    <location>
        <begin position="6"/>
        <end position="25"/>
    </location>
</feature>
<feature type="transmembrane region" description="Helical" evidence="6">
    <location>
        <begin position="255"/>
        <end position="276"/>
    </location>
</feature>
<dbReference type="EMBL" id="JACGCM010001398">
    <property type="protein sequence ID" value="KAF6155907.1"/>
    <property type="molecule type" value="Genomic_DNA"/>
</dbReference>
<evidence type="ECO:0000256" key="5">
    <source>
        <dbReference type="ARBA" id="ARBA00023136"/>
    </source>
</evidence>
<dbReference type="SUPFAM" id="SSF51735">
    <property type="entry name" value="NAD(P)-binding Rossmann-fold domains"/>
    <property type="match status" value="1"/>
</dbReference>
<protein>
    <recommendedName>
        <fullName evidence="6">Reticulon-like protein</fullName>
    </recommendedName>
</protein>
<proteinExistence type="predicted"/>
<dbReference type="InterPro" id="IPR045064">
    <property type="entry name" value="Reticulon-like"/>
</dbReference>
<feature type="domain" description="Reticulon" evidence="7">
    <location>
        <begin position="242"/>
        <end position="425"/>
    </location>
</feature>
<dbReference type="GO" id="GO:0009617">
    <property type="term" value="P:response to bacterium"/>
    <property type="evidence" value="ECO:0007669"/>
    <property type="project" value="InterPro"/>
</dbReference>
<name>A0A7J7MM54_9MAGN</name>
<evidence type="ECO:0000313" key="8">
    <source>
        <dbReference type="EMBL" id="KAF6155907.1"/>
    </source>
</evidence>
<dbReference type="Gene3D" id="3.40.50.720">
    <property type="entry name" value="NAD(P)-binding Rossmann-like Domain"/>
    <property type="match status" value="2"/>
</dbReference>
<dbReference type="OrthoDB" id="10058185at2759"/>